<dbReference type="EMBL" id="CP011367">
    <property type="protein sequence ID" value="AKJ95764.1"/>
    <property type="molecule type" value="Genomic_DNA"/>
</dbReference>
<accession>A0A0G3G5W0</accession>
<evidence type="ECO:0000313" key="3">
    <source>
        <dbReference type="Proteomes" id="UP000064201"/>
    </source>
</evidence>
<dbReference type="InterPro" id="IPR036812">
    <property type="entry name" value="NAD(P)_OxRdtase_dom_sf"/>
</dbReference>
<keyword evidence="3" id="KW-1185">Reference proteome</keyword>
<evidence type="ECO:0000259" key="1">
    <source>
        <dbReference type="Pfam" id="PF00248"/>
    </source>
</evidence>
<feature type="domain" description="NADP-dependent oxidoreductase" evidence="1">
    <location>
        <begin position="48"/>
        <end position="375"/>
    </location>
</feature>
<dbReference type="STRING" id="106634.TVD_10520"/>
<dbReference type="PATRIC" id="fig|106634.4.peg.2149"/>
<evidence type="ECO:0000313" key="2">
    <source>
        <dbReference type="EMBL" id="AKJ95764.1"/>
    </source>
</evidence>
<dbReference type="Gene3D" id="3.20.20.100">
    <property type="entry name" value="NADP-dependent oxidoreductase domain"/>
    <property type="match status" value="1"/>
</dbReference>
<protein>
    <submittedName>
        <fullName evidence="2">Oxidoreductase</fullName>
    </submittedName>
</protein>
<dbReference type="Pfam" id="PF00248">
    <property type="entry name" value="Aldo_ket_red"/>
    <property type="match status" value="1"/>
</dbReference>
<dbReference type="InterPro" id="IPR023210">
    <property type="entry name" value="NADP_OxRdtase_dom"/>
</dbReference>
<dbReference type="RefSeq" id="WP_047251568.1">
    <property type="nucleotide sequence ID" value="NZ_CP011367.1"/>
</dbReference>
<dbReference type="InterPro" id="IPR053135">
    <property type="entry name" value="AKR2_Oxidoreductase"/>
</dbReference>
<dbReference type="Proteomes" id="UP000064201">
    <property type="component" value="Chromosome"/>
</dbReference>
<proteinExistence type="predicted"/>
<name>A0A0G3G5W0_9GAMM</name>
<organism evidence="2 3">
    <name type="scientific">Thioalkalivibrio versutus</name>
    <dbReference type="NCBI Taxonomy" id="106634"/>
    <lineage>
        <taxon>Bacteria</taxon>
        <taxon>Pseudomonadati</taxon>
        <taxon>Pseudomonadota</taxon>
        <taxon>Gammaproteobacteria</taxon>
        <taxon>Chromatiales</taxon>
        <taxon>Ectothiorhodospiraceae</taxon>
        <taxon>Thioalkalivibrio</taxon>
    </lineage>
</organism>
<reference evidence="2 3" key="1">
    <citation type="submission" date="2015-04" db="EMBL/GenBank/DDBJ databases">
        <title>Complete Sequence for the Genome of the Thioalkalivibrio versutus D301.</title>
        <authorList>
            <person name="Mu T."/>
            <person name="Zhou J."/>
            <person name="Xu X."/>
        </authorList>
    </citation>
    <scope>NUCLEOTIDE SEQUENCE [LARGE SCALE GENOMIC DNA]</scope>
    <source>
        <strain evidence="2 3">D301</strain>
    </source>
</reference>
<dbReference type="OrthoDB" id="5289885at2"/>
<dbReference type="PANTHER" id="PTHR43312:SF1">
    <property type="entry name" value="NADP-DEPENDENT OXIDOREDUCTASE DOMAIN-CONTAINING PROTEIN"/>
    <property type="match status" value="1"/>
</dbReference>
<dbReference type="CDD" id="cd19099">
    <property type="entry name" value="AKR_unchar"/>
    <property type="match status" value="1"/>
</dbReference>
<dbReference type="PANTHER" id="PTHR43312">
    <property type="entry name" value="D-THREO-ALDOSE 1-DEHYDROGENASE"/>
    <property type="match status" value="1"/>
</dbReference>
<sequence length="389" mass="42619">MQPVQKLIPGYANAKATRRYAEQFVSEGKAAEGHYSEFSRAKMRLSSLGIGTFGGAATAEVDAQISAIVARGLAEGVNVVDTGAHYRYGRSLAAVGAGVRTALEAGVAREAMFLISKGGFLTLRGGPPEDMEAWFQREIEAQGMGTKDDLAKGAHLLTPEYLHYQMELSRSLMGVETLDAFLIDQPEVHIHEIGKEPTNRKLEPVFEMLERAVLEKKIRTYGISTFEGFREETDAAVFQSLTSMQGLAERAAQTVTGDDHARHHFKIAMLPFNQVMLEGFTRFNTATGQGNVASPLQAAHQLEVYMIASHSMLKGHLAKQSVEVVEQQLASLPNPAQRALQFNRSTPGLGTSLVGMSTPEHLDDMLAVMREPMMDKKAYLGMFKKAEEE</sequence>
<dbReference type="AlphaFoldDB" id="A0A0G3G5W0"/>
<dbReference type="SUPFAM" id="SSF51430">
    <property type="entry name" value="NAD(P)-linked oxidoreductase"/>
    <property type="match status" value="1"/>
</dbReference>
<gene>
    <name evidence="2" type="ORF">TVD_10520</name>
</gene>
<dbReference type="KEGG" id="tvr:TVD_10520"/>